<dbReference type="AlphaFoldDB" id="A0AA97FJY2"/>
<protein>
    <submittedName>
        <fullName evidence="1">Keywimysin-related RiPP</fullName>
    </submittedName>
</protein>
<organism evidence="1 2">
    <name type="scientific">Microbacterium betulae</name>
    <dbReference type="NCBI Taxonomy" id="2981139"/>
    <lineage>
        <taxon>Bacteria</taxon>
        <taxon>Bacillati</taxon>
        <taxon>Actinomycetota</taxon>
        <taxon>Actinomycetes</taxon>
        <taxon>Micrococcales</taxon>
        <taxon>Microbacteriaceae</taxon>
        <taxon>Microbacterium</taxon>
    </lineage>
</organism>
<dbReference type="EMBL" id="CP118157">
    <property type="protein sequence ID" value="WOF24756.1"/>
    <property type="molecule type" value="Genomic_DNA"/>
</dbReference>
<dbReference type="Pfam" id="PF19397">
    <property type="entry name" value="DUF5972"/>
    <property type="match status" value="1"/>
</dbReference>
<keyword evidence="2" id="KW-1185">Reference proteome</keyword>
<dbReference type="RefSeq" id="WP_317141220.1">
    <property type="nucleotide sequence ID" value="NZ_CP118157.1"/>
</dbReference>
<dbReference type="KEGG" id="mbet:N8K70_11055"/>
<gene>
    <name evidence="1" type="ORF">N8K70_11055</name>
</gene>
<sequence>MDKTYEAPALVELGSFAAVTGAGIGTSAEGWWPLADRP</sequence>
<dbReference type="Proteomes" id="UP001305498">
    <property type="component" value="Chromosome"/>
</dbReference>
<reference evidence="1 2" key="1">
    <citation type="submission" date="2023-02" db="EMBL/GenBank/DDBJ databases">
        <title>Microbacterium betulae sp. nov., isolated from birch wood.</title>
        <authorList>
            <person name="Pasciak M."/>
            <person name="Pawlik K.J."/>
            <person name="Martynowski D."/>
            <person name="Laczmanski L."/>
            <person name="Ciekot J."/>
            <person name="Szponar B."/>
            <person name="Wojcik-Fatla A."/>
            <person name="Mackiewicz B."/>
            <person name="Farian E."/>
            <person name="Cholewa G."/>
            <person name="Cholewa A."/>
            <person name="Dutkiewicz J."/>
        </authorList>
    </citation>
    <scope>NUCLEOTIDE SEQUENCE [LARGE SCALE GENOMIC DNA]</scope>
    <source>
        <strain evidence="1 2">AB</strain>
    </source>
</reference>
<evidence type="ECO:0000313" key="2">
    <source>
        <dbReference type="Proteomes" id="UP001305498"/>
    </source>
</evidence>
<proteinExistence type="predicted"/>
<dbReference type="InterPro" id="IPR046015">
    <property type="entry name" value="DUF5972"/>
</dbReference>
<dbReference type="NCBIfam" id="NF033521">
    <property type="entry name" value="lasso_leader_L3"/>
    <property type="match status" value="1"/>
</dbReference>
<accession>A0AA97FJY2</accession>
<evidence type="ECO:0000313" key="1">
    <source>
        <dbReference type="EMBL" id="WOF24756.1"/>
    </source>
</evidence>
<name>A0AA97FJY2_9MICO</name>